<evidence type="ECO:0000313" key="3">
    <source>
        <dbReference type="Proteomes" id="UP001498398"/>
    </source>
</evidence>
<feature type="compositionally biased region" description="Low complexity" evidence="1">
    <location>
        <begin position="351"/>
        <end position="372"/>
    </location>
</feature>
<dbReference type="EMBL" id="JBANRG010000093">
    <property type="protein sequence ID" value="KAK7436564.1"/>
    <property type="molecule type" value="Genomic_DNA"/>
</dbReference>
<gene>
    <name evidence="2" type="ORF">VKT23_019118</name>
</gene>
<organism evidence="2 3">
    <name type="scientific">Marasmiellus scandens</name>
    <dbReference type="NCBI Taxonomy" id="2682957"/>
    <lineage>
        <taxon>Eukaryota</taxon>
        <taxon>Fungi</taxon>
        <taxon>Dikarya</taxon>
        <taxon>Basidiomycota</taxon>
        <taxon>Agaricomycotina</taxon>
        <taxon>Agaricomycetes</taxon>
        <taxon>Agaricomycetidae</taxon>
        <taxon>Agaricales</taxon>
        <taxon>Marasmiineae</taxon>
        <taxon>Omphalotaceae</taxon>
        <taxon>Marasmiellus</taxon>
    </lineage>
</organism>
<accession>A0ABR1IMF4</accession>
<feature type="compositionally biased region" description="Polar residues" evidence="1">
    <location>
        <begin position="77"/>
        <end position="108"/>
    </location>
</feature>
<evidence type="ECO:0000313" key="2">
    <source>
        <dbReference type="EMBL" id="KAK7436564.1"/>
    </source>
</evidence>
<name>A0ABR1IMF4_9AGAR</name>
<feature type="region of interest" description="Disordered" evidence="1">
    <location>
        <begin position="334"/>
        <end position="412"/>
    </location>
</feature>
<feature type="region of interest" description="Disordered" evidence="1">
    <location>
        <begin position="294"/>
        <end position="313"/>
    </location>
</feature>
<feature type="region of interest" description="Disordered" evidence="1">
    <location>
        <begin position="75"/>
        <end position="110"/>
    </location>
</feature>
<sequence length="595" mass="66100">MPWHQMNISPPNTVLTPNSTPDDFTIHKPGSLRRHEVEQWLMHLRDRQDKGLVPLEFREAYLIRKGRAMLPEGFQVKQPSNTNTSSGQLPQEASSIQPPFSSCQNPTSPRLDEDLVYVNKQAKNNVVHENERPERDDINGDLGAGETVDFEVGKVTNHPEPEIQCLSDIDAPGQQRSNVYLSNTSYASDPLTTTPLITFGRSSTSIPIGKTGNLVSESRINFSSEQSPTEPSQNDTHSENPQPASAQDLPPNHGSQTGGTENEPAIGQVSSNPVCTENDQSSPDLVSVQSVLDATSPETRPCPGSSTGDKDLNIEERSAEMRLFEQFTQWIRTNKRQKQQGSDEYNATAQPDPNSGSGAGASDDPGPQITKKGTGGRKRRQDQRDDPLRGATVHSQPLATRSRTRHPTDSARAQKRLIKWTVDGGAGDLLDNCGGTHGTLDALPPRIRPLWIDMMNAWALYEVGGFKVFGDGIPRMLPYTPRLMEAWIFSLKNGRNSRDIDPPCEDDGMMEELLRWLDGLKIPDASHLERAEDFEAITWCRPNADGFAHVVWALATWGRFLHRTITPCPLKLFQNILVLTNVFKRMKTDAVYFRT</sequence>
<evidence type="ECO:0000256" key="1">
    <source>
        <dbReference type="SAM" id="MobiDB-lite"/>
    </source>
</evidence>
<comment type="caution">
    <text evidence="2">The sequence shown here is derived from an EMBL/GenBank/DDBJ whole genome shotgun (WGS) entry which is preliminary data.</text>
</comment>
<protein>
    <submittedName>
        <fullName evidence="2">Uncharacterized protein</fullName>
    </submittedName>
</protein>
<dbReference type="Proteomes" id="UP001498398">
    <property type="component" value="Unassembled WGS sequence"/>
</dbReference>
<feature type="compositionally biased region" description="Polar residues" evidence="1">
    <location>
        <begin position="339"/>
        <end position="349"/>
    </location>
</feature>
<keyword evidence="3" id="KW-1185">Reference proteome</keyword>
<feature type="compositionally biased region" description="Polar residues" evidence="1">
    <location>
        <begin position="221"/>
        <end position="245"/>
    </location>
</feature>
<feature type="compositionally biased region" description="Polar residues" evidence="1">
    <location>
        <begin position="268"/>
        <end position="285"/>
    </location>
</feature>
<proteinExistence type="predicted"/>
<feature type="region of interest" description="Disordered" evidence="1">
    <location>
        <begin position="1"/>
        <end position="22"/>
    </location>
</feature>
<feature type="region of interest" description="Disordered" evidence="1">
    <location>
        <begin position="221"/>
        <end position="285"/>
    </location>
</feature>
<reference evidence="2 3" key="1">
    <citation type="submission" date="2024-01" db="EMBL/GenBank/DDBJ databases">
        <title>A draft genome for the cacao thread blight pathogen Marasmiellus scandens.</title>
        <authorList>
            <person name="Baruah I.K."/>
            <person name="Leung J."/>
            <person name="Bukari Y."/>
            <person name="Amoako-Attah I."/>
            <person name="Meinhardt L.W."/>
            <person name="Bailey B.A."/>
            <person name="Cohen S.P."/>
        </authorList>
    </citation>
    <scope>NUCLEOTIDE SEQUENCE [LARGE SCALE GENOMIC DNA]</scope>
    <source>
        <strain evidence="2 3">GH-19</strain>
    </source>
</reference>